<feature type="domain" description="EamA" evidence="4">
    <location>
        <begin position="148"/>
        <end position="302"/>
    </location>
</feature>
<feature type="transmembrane region" description="Helical" evidence="3">
    <location>
        <begin position="185"/>
        <end position="209"/>
    </location>
</feature>
<evidence type="ECO:0000256" key="1">
    <source>
        <dbReference type="ARBA" id="ARBA00004127"/>
    </source>
</evidence>
<accession>W7AV77</accession>
<feature type="transmembrane region" description="Helical" evidence="3">
    <location>
        <begin position="147"/>
        <end position="165"/>
    </location>
</feature>
<dbReference type="InterPro" id="IPR000620">
    <property type="entry name" value="EamA_dom"/>
</dbReference>
<feature type="transmembrane region" description="Helical" evidence="3">
    <location>
        <begin position="94"/>
        <end position="115"/>
    </location>
</feature>
<dbReference type="STRING" id="1265818.MAQA_08073"/>
<sequence length="342" mass="37715">MKKGYLYIILATFLFSTMEIAIKLSGSTFHPIELNFLRFFIGGLILLPLAVNRWRKEKRNFGWQELGFFALTGFFCIVISMTFFQLAIGYTKAATVAILFSLNPVFVLLFAAIFLKEKMTKLVALSLAISLAGMLIIINPFSLTDPVGITLSILAAIFFAIYSVISRYGTKKWRYGGIETTCFSFLIGGVELLLLMLISHITPFATFLATHGLALFSEIPFFSGVSLTSLPMLLYLGVGVTGIGFSCYFLAMEETSLSLASLVFFIKPALAPILALFILGEAIPLETAIGILVLLLGSLITFISNREVPKIIAEKEKKSTSPFLKKSGFILQEMGERIVKIL</sequence>
<evidence type="ECO:0000256" key="3">
    <source>
        <dbReference type="SAM" id="Phobius"/>
    </source>
</evidence>
<evidence type="ECO:0000256" key="2">
    <source>
        <dbReference type="ARBA" id="ARBA00007362"/>
    </source>
</evidence>
<dbReference type="PANTHER" id="PTHR22911">
    <property type="entry name" value="ACYL-MALONYL CONDENSING ENZYME-RELATED"/>
    <property type="match status" value="1"/>
</dbReference>
<comment type="caution">
    <text evidence="5">The sequence shown here is derived from an EMBL/GenBank/DDBJ whole genome shotgun (WGS) entry which is preliminary data.</text>
</comment>
<protein>
    <submittedName>
        <fullName evidence="5">Permease</fullName>
    </submittedName>
</protein>
<dbReference type="PATRIC" id="fig|1265818.5.peg.1623"/>
<comment type="subcellular location">
    <subcellularLocation>
        <location evidence="1">Endomembrane system</location>
        <topology evidence="1">Multi-pass membrane protein</topology>
    </subcellularLocation>
</comment>
<dbReference type="Proteomes" id="UP000019246">
    <property type="component" value="Unassembled WGS sequence"/>
</dbReference>
<feature type="transmembrane region" description="Helical" evidence="3">
    <location>
        <begin position="36"/>
        <end position="54"/>
    </location>
</feature>
<reference evidence="5 6" key="1">
    <citation type="journal article" date="2014" name="Int. J. Syst. Evol. Microbiol.">
        <title>Listeria floridensis sp. nov., Listeria aquatica sp. nov., Listeria cornellensis sp. nov., Listeria riparia sp. nov. and Listeria grandensis sp. nov., from agricultural and natural environments.</title>
        <authorList>
            <person name="den Bakker H.C."/>
            <person name="Warchocki S."/>
            <person name="Wright E.M."/>
            <person name="Allred A.F."/>
            <person name="Ahlstrom C."/>
            <person name="Manuel C.S."/>
            <person name="Stasiewicz M.J."/>
            <person name="Burrell A."/>
            <person name="Roof S."/>
            <person name="Strawn L."/>
            <person name="Fortes E.D."/>
            <person name="Nightingale K.K."/>
            <person name="Kephart D."/>
            <person name="Wiedmann M."/>
        </authorList>
    </citation>
    <scope>NUCLEOTIDE SEQUENCE [LARGE SCALE GENOMIC DNA]</scope>
    <source>
        <strain evidence="5 6">FSL S10-1188</strain>
    </source>
</reference>
<dbReference type="RefSeq" id="WP_077913575.1">
    <property type="nucleotide sequence ID" value="NZ_AOCG01000008.1"/>
</dbReference>
<dbReference type="SUPFAM" id="SSF103481">
    <property type="entry name" value="Multidrug resistance efflux transporter EmrE"/>
    <property type="match status" value="2"/>
</dbReference>
<dbReference type="GO" id="GO:0016020">
    <property type="term" value="C:membrane"/>
    <property type="evidence" value="ECO:0007669"/>
    <property type="project" value="InterPro"/>
</dbReference>
<dbReference type="EMBL" id="AOCG01000008">
    <property type="protein sequence ID" value="EUJ19029.1"/>
    <property type="molecule type" value="Genomic_DNA"/>
</dbReference>
<feature type="transmembrane region" description="Helical" evidence="3">
    <location>
        <begin position="285"/>
        <end position="303"/>
    </location>
</feature>
<keyword evidence="6" id="KW-1185">Reference proteome</keyword>
<dbReference type="InterPro" id="IPR037185">
    <property type="entry name" value="EmrE-like"/>
</dbReference>
<keyword evidence="3" id="KW-1133">Transmembrane helix</keyword>
<keyword evidence="3" id="KW-0472">Membrane</keyword>
<comment type="similarity">
    <text evidence="2">Belongs to the EamA transporter family.</text>
</comment>
<dbReference type="AlphaFoldDB" id="W7AV77"/>
<proteinExistence type="inferred from homology"/>
<keyword evidence="3" id="KW-0812">Transmembrane</keyword>
<evidence type="ECO:0000259" key="4">
    <source>
        <dbReference type="Pfam" id="PF00892"/>
    </source>
</evidence>
<gene>
    <name evidence="5" type="ORF">MAQA_08073</name>
</gene>
<dbReference type="Pfam" id="PF00892">
    <property type="entry name" value="EamA"/>
    <property type="match status" value="2"/>
</dbReference>
<dbReference type="OrthoDB" id="6707571at2"/>
<dbReference type="PANTHER" id="PTHR22911:SF79">
    <property type="entry name" value="MOBA-LIKE NTP TRANSFERASE DOMAIN-CONTAINING PROTEIN"/>
    <property type="match status" value="1"/>
</dbReference>
<feature type="transmembrane region" description="Helical" evidence="3">
    <location>
        <begin position="5"/>
        <end position="24"/>
    </location>
</feature>
<dbReference type="Gene3D" id="1.10.3730.20">
    <property type="match status" value="1"/>
</dbReference>
<name>W7AV77_9LIST</name>
<feature type="transmembrane region" description="Helical" evidence="3">
    <location>
        <begin position="229"/>
        <end position="250"/>
    </location>
</feature>
<feature type="transmembrane region" description="Helical" evidence="3">
    <location>
        <begin position="257"/>
        <end position="279"/>
    </location>
</feature>
<organism evidence="5 6">
    <name type="scientific">Listeria aquatica FSL S10-1188</name>
    <dbReference type="NCBI Taxonomy" id="1265818"/>
    <lineage>
        <taxon>Bacteria</taxon>
        <taxon>Bacillati</taxon>
        <taxon>Bacillota</taxon>
        <taxon>Bacilli</taxon>
        <taxon>Bacillales</taxon>
        <taxon>Listeriaceae</taxon>
        <taxon>Listeria</taxon>
    </lineage>
</organism>
<evidence type="ECO:0000313" key="5">
    <source>
        <dbReference type="EMBL" id="EUJ19029.1"/>
    </source>
</evidence>
<feature type="domain" description="EamA" evidence="4">
    <location>
        <begin position="3"/>
        <end position="138"/>
    </location>
</feature>
<feature type="transmembrane region" description="Helical" evidence="3">
    <location>
        <begin position="66"/>
        <end position="88"/>
    </location>
</feature>
<feature type="transmembrane region" description="Helical" evidence="3">
    <location>
        <begin position="122"/>
        <end position="141"/>
    </location>
</feature>
<evidence type="ECO:0000313" key="6">
    <source>
        <dbReference type="Proteomes" id="UP000019246"/>
    </source>
</evidence>